<dbReference type="GO" id="GO:0005737">
    <property type="term" value="C:cytoplasm"/>
    <property type="evidence" value="ECO:0007669"/>
    <property type="project" value="TreeGrafter"/>
</dbReference>
<dbReference type="GO" id="GO:0001726">
    <property type="term" value="C:ruffle"/>
    <property type="evidence" value="ECO:0007669"/>
    <property type="project" value="TreeGrafter"/>
</dbReference>
<protein>
    <submittedName>
        <fullName evidence="3">Inositol polyphosphate 5-phosphatase K</fullName>
    </submittedName>
</protein>
<dbReference type="STRING" id="151549.A0A4C1XFT7"/>
<accession>A0A4C1XFT7</accession>
<dbReference type="EMBL" id="BGZK01000811">
    <property type="protein sequence ID" value="GBP61324.1"/>
    <property type="molecule type" value="Genomic_DNA"/>
</dbReference>
<gene>
    <name evidence="3" type="primary">Inpp5k</name>
    <name evidence="3" type="ORF">EVAR_53239_1</name>
</gene>
<organism evidence="3 4">
    <name type="scientific">Eumeta variegata</name>
    <name type="common">Bagworm moth</name>
    <name type="synonym">Eumeta japonica</name>
    <dbReference type="NCBI Taxonomy" id="151549"/>
    <lineage>
        <taxon>Eukaryota</taxon>
        <taxon>Metazoa</taxon>
        <taxon>Ecdysozoa</taxon>
        <taxon>Arthropoda</taxon>
        <taxon>Hexapoda</taxon>
        <taxon>Insecta</taxon>
        <taxon>Pterygota</taxon>
        <taxon>Neoptera</taxon>
        <taxon>Endopterygota</taxon>
        <taxon>Lepidoptera</taxon>
        <taxon>Glossata</taxon>
        <taxon>Ditrysia</taxon>
        <taxon>Tineoidea</taxon>
        <taxon>Psychidae</taxon>
        <taxon>Oiketicinae</taxon>
        <taxon>Eumeta</taxon>
    </lineage>
</organism>
<sequence>MCVRTAITCASPIFAYAAPKTPVKLQVIQNKFCRDATDAHWCVRNSILHRDLELPTIAKFIKNAFKWFFEIADWYSNALLRSAISYEPPHPHHFVRRPWNVYDPPDALTAVVVKWTRIVSVSSDILCRGDPMCYSATFSEAVTAFQLRALANQLFFQGDFFSGSNLHFNRMHGRAGVHHAFFTSSSLQERKKEKERERRLRSSALAIYIHHCVKYIDVLRLRLSDLNFRTDHPSGSAPTVQEIIATLQKVEKDKYTKILEHDQLLAVMKSGEAFSAFKESEIRFPPTYKFNIGTDEYDIKRKPSWTDRILYKVVPNNYENVTLRADSLSYNHMPHYTVSDHKPVIGLFTIKTRLGKEALSPRVIPKPLNAGIQMRSAMVFSLVQDEVVTDSPVSYEEAEEATPELFANYTEQLVEFAPVSGIWYVGDADFRTQCTLSPDVNVNPNDWIGIFDANFQSLDDYIAYEYLAKVSLPHSTVDGQARVITLSFPVGSGVRTPGFYRFIYFSQPNNDVRSVLGISEPFEVSSKDEKVAATELREFEQASGSTSTRRRQPTTTADVFTDFTGLDVASLSRHFSNDLNID</sequence>
<dbReference type="OrthoDB" id="62798at2759"/>
<dbReference type="InterPro" id="IPR000300">
    <property type="entry name" value="IPPc"/>
</dbReference>
<dbReference type="Proteomes" id="UP000299102">
    <property type="component" value="Unassembled WGS sequence"/>
</dbReference>
<dbReference type="PANTHER" id="PTHR11200:SF275">
    <property type="entry name" value="LD06095P"/>
    <property type="match status" value="1"/>
</dbReference>
<evidence type="ECO:0000259" key="2">
    <source>
        <dbReference type="SMART" id="SM00128"/>
    </source>
</evidence>
<evidence type="ECO:0000256" key="1">
    <source>
        <dbReference type="ARBA" id="ARBA00005910"/>
    </source>
</evidence>
<comment type="caution">
    <text evidence="3">The sequence shown here is derived from an EMBL/GenBank/DDBJ whole genome shotgun (WGS) entry which is preliminary data.</text>
</comment>
<name>A0A4C1XFT7_EUMVA</name>
<dbReference type="InterPro" id="IPR036691">
    <property type="entry name" value="Endo/exonu/phosph_ase_sf"/>
</dbReference>
<dbReference type="SMART" id="SM00128">
    <property type="entry name" value="IPPc"/>
    <property type="match status" value="1"/>
</dbReference>
<dbReference type="SUPFAM" id="SSF56219">
    <property type="entry name" value="DNase I-like"/>
    <property type="match status" value="1"/>
</dbReference>
<dbReference type="InterPro" id="IPR041611">
    <property type="entry name" value="SKICH"/>
</dbReference>
<evidence type="ECO:0000313" key="4">
    <source>
        <dbReference type="Proteomes" id="UP000299102"/>
    </source>
</evidence>
<reference evidence="3 4" key="1">
    <citation type="journal article" date="2019" name="Commun. Biol.">
        <title>The bagworm genome reveals a unique fibroin gene that provides high tensile strength.</title>
        <authorList>
            <person name="Kono N."/>
            <person name="Nakamura H."/>
            <person name="Ohtoshi R."/>
            <person name="Tomita M."/>
            <person name="Numata K."/>
            <person name="Arakawa K."/>
        </authorList>
    </citation>
    <scope>NUCLEOTIDE SEQUENCE [LARGE SCALE GENOMIC DNA]</scope>
</reference>
<dbReference type="GO" id="GO:0046856">
    <property type="term" value="P:phosphatidylinositol dephosphorylation"/>
    <property type="evidence" value="ECO:0007669"/>
    <property type="project" value="InterPro"/>
</dbReference>
<dbReference type="InterPro" id="IPR046985">
    <property type="entry name" value="IP5"/>
</dbReference>
<dbReference type="Pfam" id="PF22669">
    <property type="entry name" value="Exo_endo_phos2"/>
    <property type="match status" value="1"/>
</dbReference>
<proteinExistence type="inferred from homology"/>
<dbReference type="Pfam" id="PF17751">
    <property type="entry name" value="SKICH"/>
    <property type="match status" value="1"/>
</dbReference>
<dbReference type="Gene3D" id="3.60.10.10">
    <property type="entry name" value="Endonuclease/exonuclease/phosphatase"/>
    <property type="match status" value="1"/>
</dbReference>
<dbReference type="GO" id="GO:0005886">
    <property type="term" value="C:plasma membrane"/>
    <property type="evidence" value="ECO:0007669"/>
    <property type="project" value="TreeGrafter"/>
</dbReference>
<dbReference type="Gene3D" id="2.60.40.2840">
    <property type="match status" value="1"/>
</dbReference>
<evidence type="ECO:0000313" key="3">
    <source>
        <dbReference type="EMBL" id="GBP61324.1"/>
    </source>
</evidence>
<dbReference type="PANTHER" id="PTHR11200">
    <property type="entry name" value="INOSITOL 5-PHOSPHATASE"/>
    <property type="match status" value="1"/>
</dbReference>
<keyword evidence="4" id="KW-1185">Reference proteome</keyword>
<dbReference type="GO" id="GO:0004439">
    <property type="term" value="F:phosphatidylinositol-4,5-bisphosphate 5-phosphatase activity"/>
    <property type="evidence" value="ECO:0007669"/>
    <property type="project" value="TreeGrafter"/>
</dbReference>
<feature type="domain" description="Inositol polyphosphate-related phosphatase" evidence="2">
    <location>
        <begin position="99"/>
        <end position="356"/>
    </location>
</feature>
<comment type="similarity">
    <text evidence="1">Belongs to the inositol 1,4,5-trisphosphate 5-phosphatase type II family.</text>
</comment>
<dbReference type="AlphaFoldDB" id="A0A4C1XFT7"/>